<keyword evidence="2 4" id="KW-0378">Hydrolase</keyword>
<name>A4UWN2_9EUKA</name>
<organism evidence="6">
    <name type="scientific">uncultured symbiotic protist of Reticulitermes speratus</name>
    <dbReference type="NCBI Taxonomy" id="403658"/>
    <lineage>
        <taxon>Eukaryota</taxon>
        <taxon>environmental samples</taxon>
    </lineage>
</organism>
<feature type="domain" description="Glycoside hydrolase family 5" evidence="5">
    <location>
        <begin position="33"/>
        <end position="274"/>
    </location>
</feature>
<accession>A4UWN2</accession>
<sequence>MFGILYVIASLVYMELNDARLRVKDNKIVVGNSDKGLRLRGVNLSWNNWWHQFYNADTVRHLKNDFHVNVIRAAIGVEQDGGFYQNESGSYNDLYAVIDACIANNIYVIVDWQTFSVKHLTNATKFFTQVANKYHSSPYIIYDLLNEPDDSNTWSQIKSYAESLIKTIRAIDSSNLIIVGTPNWDQYVKQAAADPVTGDNNIIYSIHIYVGTHPMSYMDDAREALKTIGLFGGEIGAMNADGNGSLDTAKFNQWIDFYEQNKISWLCWAVQSKSETDSLLKPSESWTDLTEWGNLCKSTITKYQ</sequence>
<keyword evidence="3 4" id="KW-0326">Glycosidase</keyword>
<dbReference type="PANTHER" id="PTHR34142:SF1">
    <property type="entry name" value="GLYCOSIDE HYDROLASE FAMILY 5 DOMAIN-CONTAINING PROTEIN"/>
    <property type="match status" value="1"/>
</dbReference>
<protein>
    <submittedName>
        <fullName evidence="6">Putative glycosyl hydrolase family5</fullName>
    </submittedName>
</protein>
<evidence type="ECO:0000313" key="6">
    <source>
        <dbReference type="EMBL" id="BAF57292.1"/>
    </source>
</evidence>
<dbReference type="GO" id="GO:0004553">
    <property type="term" value="F:hydrolase activity, hydrolyzing O-glycosyl compounds"/>
    <property type="evidence" value="ECO:0007669"/>
    <property type="project" value="InterPro"/>
</dbReference>
<dbReference type="Pfam" id="PF00150">
    <property type="entry name" value="Cellulase"/>
    <property type="match status" value="1"/>
</dbReference>
<dbReference type="InterPro" id="IPR018087">
    <property type="entry name" value="Glyco_hydro_5_CS"/>
</dbReference>
<feature type="non-terminal residue" evidence="6">
    <location>
        <position position="304"/>
    </location>
</feature>
<dbReference type="PROSITE" id="PS00659">
    <property type="entry name" value="GLYCOSYL_HYDROL_F5"/>
    <property type="match status" value="1"/>
</dbReference>
<proteinExistence type="evidence at transcript level"/>
<dbReference type="PANTHER" id="PTHR34142">
    <property type="entry name" value="ENDO-BETA-1,4-GLUCANASE A"/>
    <property type="match status" value="1"/>
</dbReference>
<dbReference type="EMBL" id="AB274533">
    <property type="protein sequence ID" value="BAF57292.1"/>
    <property type="molecule type" value="mRNA"/>
</dbReference>
<dbReference type="GO" id="GO:0000272">
    <property type="term" value="P:polysaccharide catabolic process"/>
    <property type="evidence" value="ECO:0007669"/>
    <property type="project" value="InterPro"/>
</dbReference>
<dbReference type="CAZy" id="GH5">
    <property type="family name" value="Glycoside Hydrolase Family 5"/>
</dbReference>
<comment type="similarity">
    <text evidence="1 4">Belongs to the glycosyl hydrolase 5 (cellulase A) family.</text>
</comment>
<dbReference type="SUPFAM" id="SSF51445">
    <property type="entry name" value="(Trans)glycosidases"/>
    <property type="match status" value="1"/>
</dbReference>
<evidence type="ECO:0000256" key="4">
    <source>
        <dbReference type="RuleBase" id="RU361153"/>
    </source>
</evidence>
<evidence type="ECO:0000256" key="2">
    <source>
        <dbReference type="ARBA" id="ARBA00022801"/>
    </source>
</evidence>
<dbReference type="Gene3D" id="3.20.20.80">
    <property type="entry name" value="Glycosidases"/>
    <property type="match status" value="1"/>
</dbReference>
<dbReference type="InterPro" id="IPR001547">
    <property type="entry name" value="Glyco_hydro_5"/>
</dbReference>
<dbReference type="InterPro" id="IPR017853">
    <property type="entry name" value="GH"/>
</dbReference>
<evidence type="ECO:0000256" key="3">
    <source>
        <dbReference type="ARBA" id="ARBA00023295"/>
    </source>
</evidence>
<dbReference type="AlphaFoldDB" id="A4UWN2"/>
<reference evidence="6" key="1">
    <citation type="journal article" date="2010" name="PLoS ONE">
        <title>Phylogenetic analysis of cellulolytic enzyme genes from representative lineages of termites and a related cockroach.</title>
        <authorList>
            <person name="Todaka N."/>
            <person name="Inoue T."/>
            <person name="Saita K."/>
            <person name="Ohkuma M."/>
            <person name="Nalepa C.A."/>
            <person name="Lenz M."/>
            <person name="Kudo T."/>
            <person name="Moriya S."/>
        </authorList>
    </citation>
    <scope>NUCLEOTIDE SEQUENCE</scope>
</reference>
<evidence type="ECO:0000259" key="5">
    <source>
        <dbReference type="Pfam" id="PF00150"/>
    </source>
</evidence>
<evidence type="ECO:0000256" key="1">
    <source>
        <dbReference type="ARBA" id="ARBA00005641"/>
    </source>
</evidence>